<reference evidence="2" key="1">
    <citation type="journal article" date="2013" name="Nat. Genet.">
        <title>The duck genome and transcriptome provide insight into an avian influenza virus reservoir species.</title>
        <authorList>
            <person name="Huang Y."/>
            <person name="Li Y."/>
            <person name="Burt D.W."/>
            <person name="Chen H."/>
            <person name="Zhang Y."/>
            <person name="Qian W."/>
            <person name="Kim H."/>
            <person name="Gan S."/>
            <person name="Zhao Y."/>
            <person name="Li J."/>
            <person name="Yi K."/>
            <person name="Feng H."/>
            <person name="Zhu P."/>
            <person name="Li B."/>
            <person name="Liu Q."/>
            <person name="Fairley S."/>
            <person name="Magor K.E."/>
            <person name="Du Z."/>
            <person name="Hu X."/>
            <person name="Goodman L."/>
            <person name="Tafer H."/>
            <person name="Vignal A."/>
            <person name="Lee T."/>
            <person name="Kim K.W."/>
            <person name="Sheng Z."/>
            <person name="An Y."/>
            <person name="Searle S."/>
            <person name="Herrero J."/>
            <person name="Groenen M.A."/>
            <person name="Crooijmans R.P."/>
            <person name="Faraut T."/>
            <person name="Cai Q."/>
            <person name="Webster R.G."/>
            <person name="Aldridge J.R."/>
            <person name="Warren W.C."/>
            <person name="Bartschat S."/>
            <person name="Kehr S."/>
            <person name="Marz M."/>
            <person name="Stadler P.F."/>
            <person name="Smith J."/>
            <person name="Kraus R.H."/>
            <person name="Zhao Y."/>
            <person name="Ren L."/>
            <person name="Fei J."/>
            <person name="Morisson M."/>
            <person name="Kaiser P."/>
            <person name="Griffin D.K."/>
            <person name="Rao M."/>
            <person name="Pitel F."/>
            <person name="Wang J."/>
            <person name="Li N."/>
        </authorList>
    </citation>
    <scope>NUCLEOTIDE SEQUENCE [LARGE SCALE GENOMIC DNA]</scope>
</reference>
<accession>R0JUQ9</accession>
<keyword evidence="2" id="KW-1185">Reference proteome</keyword>
<gene>
    <name evidence="1" type="ORF">Anapl_00451</name>
</gene>
<dbReference type="EMBL" id="KB743145">
    <property type="protein sequence ID" value="EOB00902.1"/>
    <property type="molecule type" value="Genomic_DNA"/>
</dbReference>
<dbReference type="Proteomes" id="UP000296049">
    <property type="component" value="Unassembled WGS sequence"/>
</dbReference>
<evidence type="ECO:0000313" key="2">
    <source>
        <dbReference type="Proteomes" id="UP000296049"/>
    </source>
</evidence>
<evidence type="ECO:0000313" key="1">
    <source>
        <dbReference type="EMBL" id="EOB00902.1"/>
    </source>
</evidence>
<sequence length="153" mass="17556">MDLFVNTARESQRARREKKDCSEVFVSSQCVSHKPGLHETLNPLPEGLEIMVPMGTEQLPFRKSENVKEHLKPASPFYRKERKNQSAKEKVKYGWSKEEAPSEISGCFSSELSMQQVLEKSLLENTFTKQQKANLRFEFHGLGKKAHVHIRGP</sequence>
<proteinExistence type="predicted"/>
<protein>
    <submittedName>
        <fullName evidence="1">Uncharacterized protein</fullName>
    </submittedName>
</protein>
<dbReference type="AlphaFoldDB" id="R0JUQ9"/>
<name>R0JUQ9_ANAPL</name>
<organism evidence="1 2">
    <name type="scientific">Anas platyrhynchos</name>
    <name type="common">Mallard</name>
    <name type="synonym">Anas boschas</name>
    <dbReference type="NCBI Taxonomy" id="8839"/>
    <lineage>
        <taxon>Eukaryota</taxon>
        <taxon>Metazoa</taxon>
        <taxon>Chordata</taxon>
        <taxon>Craniata</taxon>
        <taxon>Vertebrata</taxon>
        <taxon>Euteleostomi</taxon>
        <taxon>Archelosauria</taxon>
        <taxon>Archosauria</taxon>
        <taxon>Dinosauria</taxon>
        <taxon>Saurischia</taxon>
        <taxon>Theropoda</taxon>
        <taxon>Coelurosauria</taxon>
        <taxon>Aves</taxon>
        <taxon>Neognathae</taxon>
        <taxon>Galloanserae</taxon>
        <taxon>Anseriformes</taxon>
        <taxon>Anatidae</taxon>
        <taxon>Anatinae</taxon>
        <taxon>Anas</taxon>
    </lineage>
</organism>